<dbReference type="RefSeq" id="WP_271735140.1">
    <property type="nucleotide sequence ID" value="NZ_JAQKQX010000012.1"/>
</dbReference>
<sequence>MMNWTDAVQAICAIISTIGGIGALGVSAWQIYLASKQMRETSKQSKQESEDRNRPYISMDVVPGLGGVGCWDLKISNTGGSPARDISISLLHDHFLSDEDGSYLKDKLEAFCSTQFDLMPGASRRIYWSIYSADESRVLEGAPLKGVISARYSWKNDSKIIADYDDNLPYDCENAPIPAPSTGSKREGKSEADSLKNIEYALRSISHQIGELAR</sequence>
<evidence type="ECO:0000313" key="2">
    <source>
        <dbReference type="EMBL" id="MDB6491895.1"/>
    </source>
</evidence>
<protein>
    <submittedName>
        <fullName evidence="2">Uncharacterized protein</fullName>
    </submittedName>
</protein>
<dbReference type="EMBL" id="JAQKRA010000003">
    <property type="protein sequence ID" value="MDB6491895.1"/>
    <property type="molecule type" value="Genomic_DNA"/>
</dbReference>
<proteinExistence type="predicted"/>
<feature type="transmembrane region" description="Helical" evidence="1">
    <location>
        <begin position="6"/>
        <end position="33"/>
    </location>
</feature>
<name>A0ABD4W8K5_BIFPS</name>
<comment type="caution">
    <text evidence="2">The sequence shown here is derived from an EMBL/GenBank/DDBJ whole genome shotgun (WGS) entry which is preliminary data.</text>
</comment>
<reference evidence="2 3" key="1">
    <citation type="submission" date="2023-01" db="EMBL/GenBank/DDBJ databases">
        <title>Human gut microbiome strain richness.</title>
        <authorList>
            <person name="Chen-Liaw A."/>
        </authorList>
    </citation>
    <scope>NUCLEOTIDE SEQUENCE [LARGE SCALE GENOMIC DNA]</scope>
    <source>
        <strain evidence="2 3">RTP21311st1_C8_RTP21311_201001</strain>
    </source>
</reference>
<accession>A0ABD4W8K5</accession>
<dbReference type="AlphaFoldDB" id="A0ABD4W8K5"/>
<evidence type="ECO:0000313" key="3">
    <source>
        <dbReference type="Proteomes" id="UP001212008"/>
    </source>
</evidence>
<keyword evidence="1" id="KW-0472">Membrane</keyword>
<dbReference type="Proteomes" id="UP001212008">
    <property type="component" value="Unassembled WGS sequence"/>
</dbReference>
<keyword evidence="1" id="KW-1133">Transmembrane helix</keyword>
<evidence type="ECO:0000256" key="1">
    <source>
        <dbReference type="SAM" id="Phobius"/>
    </source>
</evidence>
<organism evidence="2 3">
    <name type="scientific">Bifidobacterium pseudocatenulatum</name>
    <dbReference type="NCBI Taxonomy" id="28026"/>
    <lineage>
        <taxon>Bacteria</taxon>
        <taxon>Bacillati</taxon>
        <taxon>Actinomycetota</taxon>
        <taxon>Actinomycetes</taxon>
        <taxon>Bifidobacteriales</taxon>
        <taxon>Bifidobacteriaceae</taxon>
        <taxon>Bifidobacterium</taxon>
    </lineage>
</organism>
<keyword evidence="1" id="KW-0812">Transmembrane</keyword>
<gene>
    <name evidence="2" type="ORF">PMN70_06760</name>
</gene>